<protein>
    <recommendedName>
        <fullName evidence="4">Glycosyltransferase family 34 protein</fullName>
    </recommendedName>
</protein>
<evidence type="ECO:0000256" key="1">
    <source>
        <dbReference type="SAM" id="SignalP"/>
    </source>
</evidence>
<evidence type="ECO:0000313" key="2">
    <source>
        <dbReference type="EMBL" id="KAF2135533.1"/>
    </source>
</evidence>
<reference evidence="2" key="1">
    <citation type="journal article" date="2020" name="Stud. Mycol.">
        <title>101 Dothideomycetes genomes: a test case for predicting lifestyles and emergence of pathogens.</title>
        <authorList>
            <person name="Haridas S."/>
            <person name="Albert R."/>
            <person name="Binder M."/>
            <person name="Bloem J."/>
            <person name="Labutti K."/>
            <person name="Salamov A."/>
            <person name="Andreopoulos B."/>
            <person name="Baker S."/>
            <person name="Barry K."/>
            <person name="Bills G."/>
            <person name="Bluhm B."/>
            <person name="Cannon C."/>
            <person name="Castanera R."/>
            <person name="Culley D."/>
            <person name="Daum C."/>
            <person name="Ezra D."/>
            <person name="Gonzalez J."/>
            <person name="Henrissat B."/>
            <person name="Kuo A."/>
            <person name="Liang C."/>
            <person name="Lipzen A."/>
            <person name="Lutzoni F."/>
            <person name="Magnuson J."/>
            <person name="Mondo S."/>
            <person name="Nolan M."/>
            <person name="Ohm R."/>
            <person name="Pangilinan J."/>
            <person name="Park H.-J."/>
            <person name="Ramirez L."/>
            <person name="Alfaro M."/>
            <person name="Sun H."/>
            <person name="Tritt A."/>
            <person name="Yoshinaga Y."/>
            <person name="Zwiers L.-H."/>
            <person name="Turgeon B."/>
            <person name="Goodwin S."/>
            <person name="Spatafora J."/>
            <person name="Crous P."/>
            <person name="Grigoriev I."/>
        </authorList>
    </citation>
    <scope>NUCLEOTIDE SEQUENCE</scope>
    <source>
        <strain evidence="2">CBS 121167</strain>
    </source>
</reference>
<dbReference type="Proteomes" id="UP000799438">
    <property type="component" value="Unassembled WGS sequence"/>
</dbReference>
<dbReference type="CDD" id="cd22997">
    <property type="entry name" value="GT_LH"/>
    <property type="match status" value="1"/>
</dbReference>
<dbReference type="OrthoDB" id="422736at2759"/>
<evidence type="ECO:0008006" key="4">
    <source>
        <dbReference type="Google" id="ProtNLM"/>
    </source>
</evidence>
<organism evidence="2 3">
    <name type="scientific">Aplosporella prunicola CBS 121167</name>
    <dbReference type="NCBI Taxonomy" id="1176127"/>
    <lineage>
        <taxon>Eukaryota</taxon>
        <taxon>Fungi</taxon>
        <taxon>Dikarya</taxon>
        <taxon>Ascomycota</taxon>
        <taxon>Pezizomycotina</taxon>
        <taxon>Dothideomycetes</taxon>
        <taxon>Dothideomycetes incertae sedis</taxon>
        <taxon>Botryosphaeriales</taxon>
        <taxon>Aplosporellaceae</taxon>
        <taxon>Aplosporella</taxon>
    </lineage>
</organism>
<feature type="non-terminal residue" evidence="2">
    <location>
        <position position="1"/>
    </location>
</feature>
<dbReference type="AlphaFoldDB" id="A0A6A6AWH1"/>
<proteinExistence type="predicted"/>
<name>A0A6A6AWH1_9PEZI</name>
<dbReference type="GeneID" id="54295204"/>
<dbReference type="EMBL" id="ML995573">
    <property type="protein sequence ID" value="KAF2135533.1"/>
    <property type="molecule type" value="Genomic_DNA"/>
</dbReference>
<keyword evidence="3" id="KW-1185">Reference proteome</keyword>
<gene>
    <name evidence="2" type="ORF">K452DRAFT_239214</name>
</gene>
<sequence>HLLIPATSSGLYLCRLLLSAAILNYPTPVLINWEGKGEFDASISHLAKVRGLAKHLDSFPPERDQDLVLIIDGFDVWLQLRPEVMIQRYYATIHEHKERLEARFGREAIEKHNFKDTLIFGSDKTCWPPDWWRPACWAVPESTIPLNALGPKTDVAIDGHTFMHVRPRWLNSGTVIGPVKDMRRMMNATLDFISKTYKEDHGAKNSDQMYMADLWGIQEYARSLKDLDDSALSRGPLDRRIPELPAGQETEYHISVDYESKMFQTNAGMKDFTAWMKHDLDDWSAPGEQQVAFQPYNVRLQADVANSRGPFAAGKMGKAEDNRLPVNMSWKDVPLGFNSITDQIFPLLHMTGNKAYIDLWWNRLWFHPHSEELLKASKAMPKGPVVKTEDGRSWLMAEEPGAKMALEKASNGEDGKGGVWSDQGQWLAWNKLCSAVDQDQLFLKEASG</sequence>
<dbReference type="RefSeq" id="XP_033391251.1">
    <property type="nucleotide sequence ID" value="XM_033537708.1"/>
</dbReference>
<keyword evidence="1" id="KW-0732">Signal</keyword>
<feature type="signal peptide" evidence="1">
    <location>
        <begin position="1"/>
        <end position="21"/>
    </location>
</feature>
<dbReference type="PANTHER" id="PTHR36587">
    <property type="entry name" value="EXPRESSION SITE-ASSOCIATED GENE 3 (ESAG3)-LIKE PROTEIN"/>
    <property type="match status" value="1"/>
</dbReference>
<accession>A0A6A6AWH1</accession>
<feature type="chain" id="PRO_5025396394" description="Glycosyltransferase family 34 protein" evidence="1">
    <location>
        <begin position="22"/>
        <end position="448"/>
    </location>
</feature>
<dbReference type="PANTHER" id="PTHR36587:SF2">
    <property type="entry name" value="EXPRESSION SITE-ASSOCIATED GENE 3 (ESAG3)-LIKE PROTEIN"/>
    <property type="match status" value="1"/>
</dbReference>
<evidence type="ECO:0000313" key="3">
    <source>
        <dbReference type="Proteomes" id="UP000799438"/>
    </source>
</evidence>